<evidence type="ECO:0000259" key="8">
    <source>
        <dbReference type="PROSITE" id="PS50928"/>
    </source>
</evidence>
<dbReference type="GO" id="GO:0055085">
    <property type="term" value="P:transmembrane transport"/>
    <property type="evidence" value="ECO:0007669"/>
    <property type="project" value="InterPro"/>
</dbReference>
<feature type="transmembrane region" description="Helical" evidence="7">
    <location>
        <begin position="277"/>
        <end position="297"/>
    </location>
</feature>
<organism evidence="9">
    <name type="scientific">candidate division WOR-3 bacterium</name>
    <dbReference type="NCBI Taxonomy" id="2052148"/>
    <lineage>
        <taxon>Bacteria</taxon>
        <taxon>Bacteria division WOR-3</taxon>
    </lineage>
</organism>
<proteinExistence type="inferred from homology"/>
<feature type="transmembrane region" description="Helical" evidence="7">
    <location>
        <begin position="68"/>
        <end position="89"/>
    </location>
</feature>
<evidence type="ECO:0000313" key="9">
    <source>
        <dbReference type="EMBL" id="HDM90646.1"/>
    </source>
</evidence>
<dbReference type="PANTHER" id="PTHR30193">
    <property type="entry name" value="ABC TRANSPORTER PERMEASE PROTEIN"/>
    <property type="match status" value="1"/>
</dbReference>
<keyword evidence="4 7" id="KW-0812">Transmembrane</keyword>
<dbReference type="GO" id="GO:0005886">
    <property type="term" value="C:plasma membrane"/>
    <property type="evidence" value="ECO:0007669"/>
    <property type="project" value="UniProtKB-SubCell"/>
</dbReference>
<keyword evidence="2 7" id="KW-0813">Transport</keyword>
<dbReference type="PROSITE" id="PS50928">
    <property type="entry name" value="ABC_TM1"/>
    <property type="match status" value="1"/>
</dbReference>
<dbReference type="EMBL" id="DRBW01000204">
    <property type="protein sequence ID" value="HDM90646.1"/>
    <property type="molecule type" value="Genomic_DNA"/>
</dbReference>
<reference evidence="9" key="1">
    <citation type="journal article" date="2020" name="mSystems">
        <title>Genome- and Community-Level Interaction Insights into Carbon Utilization and Element Cycling Functions of Hydrothermarchaeota in Hydrothermal Sediment.</title>
        <authorList>
            <person name="Zhou Z."/>
            <person name="Liu Y."/>
            <person name="Xu W."/>
            <person name="Pan J."/>
            <person name="Luo Z.H."/>
            <person name="Li M."/>
        </authorList>
    </citation>
    <scope>NUCLEOTIDE SEQUENCE [LARGE SCALE GENOMIC DNA]</scope>
    <source>
        <strain evidence="9">HyVt-237</strain>
    </source>
</reference>
<protein>
    <submittedName>
        <fullName evidence="9">Sugar ABC transporter permease</fullName>
    </submittedName>
</protein>
<evidence type="ECO:0000256" key="2">
    <source>
        <dbReference type="ARBA" id="ARBA00022448"/>
    </source>
</evidence>
<gene>
    <name evidence="9" type="ORF">ENG67_05535</name>
</gene>
<dbReference type="PANTHER" id="PTHR30193:SF37">
    <property type="entry name" value="INNER MEMBRANE ABC TRANSPORTER PERMEASE PROTEIN YCJO"/>
    <property type="match status" value="1"/>
</dbReference>
<evidence type="ECO:0000256" key="5">
    <source>
        <dbReference type="ARBA" id="ARBA00022989"/>
    </source>
</evidence>
<evidence type="ECO:0000256" key="6">
    <source>
        <dbReference type="ARBA" id="ARBA00023136"/>
    </source>
</evidence>
<comment type="similarity">
    <text evidence="7">Belongs to the binding-protein-dependent transport system permease family.</text>
</comment>
<sequence length="310" mass="35351">MKRYIAPFLLLLPALTLLLVFKVLPIIYAFRLSFYDWGIAGEKGFLGLGNYISLFKDPFFWQALINTFYYAIFTVPLNLIFSLTIAILLNRGIKAIGLYRTIYFLPVVTSIVAVSVVWKWLYDPNRGLFNFFLTSLGFSPLKWLEEPRGIFEMITGLRLPYILKGPSLALFSISLMSVWKSLGYNIIIFLAGLKNIPQVYYEAAKIDGASPFYSFRNVTLPLLSPTTFYVTIMTTIISFQVFAPIWTMTGPPPGGPLGTTSVIVYYLYQKGFEEYQVGYGSAIAFVFFLIILAITIFQKTYLEKKVYYEV</sequence>
<dbReference type="InterPro" id="IPR051393">
    <property type="entry name" value="ABC_transporter_permease"/>
</dbReference>
<dbReference type="InterPro" id="IPR035906">
    <property type="entry name" value="MetI-like_sf"/>
</dbReference>
<feature type="transmembrane region" description="Helical" evidence="7">
    <location>
        <begin position="101"/>
        <end position="121"/>
    </location>
</feature>
<keyword evidence="3" id="KW-1003">Cell membrane</keyword>
<comment type="caution">
    <text evidence="9">The sequence shown here is derived from an EMBL/GenBank/DDBJ whole genome shotgun (WGS) entry which is preliminary data.</text>
</comment>
<name>A0A7C0X980_UNCW3</name>
<keyword evidence="5 7" id="KW-1133">Transmembrane helix</keyword>
<dbReference type="InterPro" id="IPR000515">
    <property type="entry name" value="MetI-like"/>
</dbReference>
<evidence type="ECO:0000256" key="1">
    <source>
        <dbReference type="ARBA" id="ARBA00004651"/>
    </source>
</evidence>
<evidence type="ECO:0000256" key="7">
    <source>
        <dbReference type="RuleBase" id="RU363032"/>
    </source>
</evidence>
<dbReference type="SUPFAM" id="SSF161098">
    <property type="entry name" value="MetI-like"/>
    <property type="match status" value="1"/>
</dbReference>
<dbReference type="CDD" id="cd06261">
    <property type="entry name" value="TM_PBP2"/>
    <property type="match status" value="1"/>
</dbReference>
<comment type="subcellular location">
    <subcellularLocation>
        <location evidence="1 7">Cell membrane</location>
        <topology evidence="1 7">Multi-pass membrane protein</topology>
    </subcellularLocation>
</comment>
<dbReference type="Pfam" id="PF00528">
    <property type="entry name" value="BPD_transp_1"/>
    <property type="match status" value="1"/>
</dbReference>
<feature type="domain" description="ABC transmembrane type-1" evidence="8">
    <location>
        <begin position="64"/>
        <end position="298"/>
    </location>
</feature>
<dbReference type="Proteomes" id="UP000885931">
    <property type="component" value="Unassembled WGS sequence"/>
</dbReference>
<dbReference type="Gene3D" id="1.10.3720.10">
    <property type="entry name" value="MetI-like"/>
    <property type="match status" value="1"/>
</dbReference>
<evidence type="ECO:0000256" key="3">
    <source>
        <dbReference type="ARBA" id="ARBA00022475"/>
    </source>
</evidence>
<evidence type="ECO:0000256" key="4">
    <source>
        <dbReference type="ARBA" id="ARBA00022692"/>
    </source>
</evidence>
<keyword evidence="6 7" id="KW-0472">Membrane</keyword>
<feature type="transmembrane region" description="Helical" evidence="7">
    <location>
        <begin position="222"/>
        <end position="246"/>
    </location>
</feature>
<dbReference type="AlphaFoldDB" id="A0A7C0X980"/>
<accession>A0A7C0X980</accession>